<evidence type="ECO:0000256" key="2">
    <source>
        <dbReference type="ARBA" id="ARBA00023125"/>
    </source>
</evidence>
<organism evidence="5 6">
    <name type="scientific">Dactylosporangium darangshiense</name>
    <dbReference type="NCBI Taxonomy" id="579108"/>
    <lineage>
        <taxon>Bacteria</taxon>
        <taxon>Bacillati</taxon>
        <taxon>Actinomycetota</taxon>
        <taxon>Actinomycetes</taxon>
        <taxon>Micromonosporales</taxon>
        <taxon>Micromonosporaceae</taxon>
        <taxon>Dactylosporangium</taxon>
    </lineage>
</organism>
<dbReference type="PANTHER" id="PTHR30146">
    <property type="entry name" value="LACI-RELATED TRANSCRIPTIONAL REPRESSOR"/>
    <property type="match status" value="1"/>
</dbReference>
<dbReference type="Pfam" id="PF13377">
    <property type="entry name" value="Peripla_BP_3"/>
    <property type="match status" value="1"/>
</dbReference>
<dbReference type="Proteomes" id="UP001500620">
    <property type="component" value="Unassembled WGS sequence"/>
</dbReference>
<keyword evidence="2 5" id="KW-0238">DNA-binding</keyword>
<sequence length="329" mass="34905">MSRPTIEDVARAAGVSRATVSRVINNEPGAAPAVRARVHEAIAELGYRPNQTARALASGRPRAVDVIAVSPVTDGGWLGTHPYYSRVLAGAMSVAESAGLQLRVHAIRTDGAGEALDAVAAEATVGALLANVTPPLAARFYRRCRRAVSLVATAEAVPAFEADNAAGTYAAIEHLHELGRRRIAAVHGPEDNTCAIDRREGYRRAVRDLGLPEISDGGDFLREDGYAAARRLLERRPDIDAMFVACDLMGAGAVQAITATGRRVPHDVSVVGFDDSVAAVCANPPLTTMRMPVEEMAAEATRLLLEGAPPAGLRRRFPVHLVPRESTFS</sequence>
<comment type="caution">
    <text evidence="5">The sequence shown here is derived from an EMBL/GenBank/DDBJ whole genome shotgun (WGS) entry which is preliminary data.</text>
</comment>
<dbReference type="PRINTS" id="PR00036">
    <property type="entry name" value="HTHLACI"/>
</dbReference>
<dbReference type="Gene3D" id="3.40.50.2300">
    <property type="match status" value="2"/>
</dbReference>
<dbReference type="InterPro" id="IPR046335">
    <property type="entry name" value="LacI/GalR-like_sensor"/>
</dbReference>
<dbReference type="GO" id="GO:0003677">
    <property type="term" value="F:DNA binding"/>
    <property type="evidence" value="ECO:0007669"/>
    <property type="project" value="UniProtKB-KW"/>
</dbReference>
<name>A0ABP8D4R8_9ACTN</name>
<dbReference type="InterPro" id="IPR010982">
    <property type="entry name" value="Lambda_DNA-bd_dom_sf"/>
</dbReference>
<keyword evidence="6" id="KW-1185">Reference proteome</keyword>
<accession>A0ABP8D4R8</accession>
<dbReference type="InterPro" id="IPR000843">
    <property type="entry name" value="HTH_LacI"/>
</dbReference>
<evidence type="ECO:0000313" key="6">
    <source>
        <dbReference type="Proteomes" id="UP001500620"/>
    </source>
</evidence>
<dbReference type="Pfam" id="PF00356">
    <property type="entry name" value="LacI"/>
    <property type="match status" value="1"/>
</dbReference>
<dbReference type="InterPro" id="IPR028082">
    <property type="entry name" value="Peripla_BP_I"/>
</dbReference>
<dbReference type="EMBL" id="BAABAT010000004">
    <property type="protein sequence ID" value="GAA4247324.1"/>
    <property type="molecule type" value="Genomic_DNA"/>
</dbReference>
<dbReference type="SUPFAM" id="SSF53822">
    <property type="entry name" value="Periplasmic binding protein-like I"/>
    <property type="match status" value="1"/>
</dbReference>
<keyword evidence="3" id="KW-0804">Transcription</keyword>
<protein>
    <submittedName>
        <fullName evidence="5">LacI family DNA-binding transcriptional regulator</fullName>
    </submittedName>
</protein>
<evidence type="ECO:0000313" key="5">
    <source>
        <dbReference type="EMBL" id="GAA4247324.1"/>
    </source>
</evidence>
<evidence type="ECO:0000259" key="4">
    <source>
        <dbReference type="PROSITE" id="PS50932"/>
    </source>
</evidence>
<proteinExistence type="predicted"/>
<evidence type="ECO:0000256" key="1">
    <source>
        <dbReference type="ARBA" id="ARBA00023015"/>
    </source>
</evidence>
<dbReference type="PANTHER" id="PTHR30146:SF109">
    <property type="entry name" value="HTH-TYPE TRANSCRIPTIONAL REGULATOR GALS"/>
    <property type="match status" value="1"/>
</dbReference>
<dbReference type="SUPFAM" id="SSF47413">
    <property type="entry name" value="lambda repressor-like DNA-binding domains"/>
    <property type="match status" value="1"/>
</dbReference>
<dbReference type="PROSITE" id="PS00356">
    <property type="entry name" value="HTH_LACI_1"/>
    <property type="match status" value="1"/>
</dbReference>
<evidence type="ECO:0000256" key="3">
    <source>
        <dbReference type="ARBA" id="ARBA00023163"/>
    </source>
</evidence>
<feature type="domain" description="HTH lacI-type" evidence="4">
    <location>
        <begin position="4"/>
        <end position="58"/>
    </location>
</feature>
<dbReference type="CDD" id="cd01392">
    <property type="entry name" value="HTH_LacI"/>
    <property type="match status" value="1"/>
</dbReference>
<dbReference type="Gene3D" id="1.10.260.40">
    <property type="entry name" value="lambda repressor-like DNA-binding domains"/>
    <property type="match status" value="1"/>
</dbReference>
<gene>
    <name evidence="5" type="ORF">GCM10022255_022720</name>
</gene>
<dbReference type="RefSeq" id="WP_345124165.1">
    <property type="nucleotide sequence ID" value="NZ_BAABAT010000004.1"/>
</dbReference>
<reference evidence="6" key="1">
    <citation type="journal article" date="2019" name="Int. J. Syst. Evol. Microbiol.">
        <title>The Global Catalogue of Microorganisms (GCM) 10K type strain sequencing project: providing services to taxonomists for standard genome sequencing and annotation.</title>
        <authorList>
            <consortium name="The Broad Institute Genomics Platform"/>
            <consortium name="The Broad Institute Genome Sequencing Center for Infectious Disease"/>
            <person name="Wu L."/>
            <person name="Ma J."/>
        </authorList>
    </citation>
    <scope>NUCLEOTIDE SEQUENCE [LARGE SCALE GENOMIC DNA]</scope>
    <source>
        <strain evidence="6">JCM 17441</strain>
    </source>
</reference>
<dbReference type="CDD" id="cd06267">
    <property type="entry name" value="PBP1_LacI_sugar_binding-like"/>
    <property type="match status" value="1"/>
</dbReference>
<keyword evidence="1" id="KW-0805">Transcription regulation</keyword>
<dbReference type="SMART" id="SM00354">
    <property type="entry name" value="HTH_LACI"/>
    <property type="match status" value="1"/>
</dbReference>
<dbReference type="PROSITE" id="PS50932">
    <property type="entry name" value="HTH_LACI_2"/>
    <property type="match status" value="1"/>
</dbReference>